<evidence type="ECO:0000313" key="2">
    <source>
        <dbReference type="Proteomes" id="UP000007812"/>
    </source>
</evidence>
<proteinExistence type="predicted"/>
<organism evidence="1 2">
    <name type="scientific">Metallosphaera cuprina (strain Ar-4)</name>
    <dbReference type="NCBI Taxonomy" id="1006006"/>
    <lineage>
        <taxon>Archaea</taxon>
        <taxon>Thermoproteota</taxon>
        <taxon>Thermoprotei</taxon>
        <taxon>Sulfolobales</taxon>
        <taxon>Sulfolobaceae</taxon>
        <taxon>Metallosphaera</taxon>
    </lineage>
</organism>
<dbReference type="GeneID" id="10492868"/>
<dbReference type="RefSeq" id="WP_013737280.1">
    <property type="nucleotide sequence ID" value="NC_015435.1"/>
</dbReference>
<protein>
    <recommendedName>
        <fullName evidence="3">VapC9 PIN-like domain-containing protein</fullName>
    </recommendedName>
</protein>
<evidence type="ECO:0008006" key="3">
    <source>
        <dbReference type="Google" id="ProtNLM"/>
    </source>
</evidence>
<evidence type="ECO:0000313" key="1">
    <source>
        <dbReference type="EMBL" id="AEB94782.1"/>
    </source>
</evidence>
<reference evidence="1 2" key="1">
    <citation type="journal article" date="2011" name="J. Bacteriol.">
        <title>Complete genome sequence of Metallosphaera cuprina, a metal sulfide-oxidizing archaeon from a hot spring.</title>
        <authorList>
            <person name="Liu L.J."/>
            <person name="You X.Y."/>
            <person name="Zheng H."/>
            <person name="Wang S."/>
            <person name="Jiang C.Y."/>
            <person name="Liu S.J."/>
        </authorList>
    </citation>
    <scope>NUCLEOTIDE SEQUENCE [LARGE SCALE GENOMIC DNA]</scope>
    <source>
        <strain evidence="1 2">Ar-4</strain>
    </source>
</reference>
<gene>
    <name evidence="1" type="ordered locus">Mcup_0677</name>
</gene>
<dbReference type="eggNOG" id="arCOG07180">
    <property type="taxonomic scope" value="Archaea"/>
</dbReference>
<dbReference type="EMBL" id="CP002656">
    <property type="protein sequence ID" value="AEB94782.1"/>
    <property type="molecule type" value="Genomic_DNA"/>
</dbReference>
<keyword evidence="2" id="KW-1185">Reference proteome</keyword>
<dbReference type="PATRIC" id="fig|1006006.8.peg.679"/>
<dbReference type="AlphaFoldDB" id="F4G1G9"/>
<dbReference type="Gene3D" id="3.40.50.1010">
    <property type="entry name" value="5'-nuclease"/>
    <property type="match status" value="1"/>
</dbReference>
<name>F4G1G9_METCR</name>
<dbReference type="HOGENOM" id="CLU_145828_0_0_2"/>
<sequence length="105" mass="11672">MFAVISPSAFPKLDVILKKFSDYKLIVTTYGVSYALKNHINIDFALDRGVWVRSYSHKSGTFSDLPVHEAEAIMVASDLQAILIAVDDKVKKEAERLGVKVMSPD</sequence>
<dbReference type="Proteomes" id="UP000007812">
    <property type="component" value="Chromosome"/>
</dbReference>
<accession>F4G1G9</accession>
<dbReference type="CDD" id="cd18716">
    <property type="entry name" value="PIN_SSO1118-like"/>
    <property type="match status" value="1"/>
</dbReference>
<dbReference type="KEGG" id="mcn:Mcup_0677"/>